<protein>
    <recommendedName>
        <fullName evidence="6">Ribosomal RNA small subunit methyltransferase G</fullName>
        <ecNumber evidence="6">2.1.1.170</ecNumber>
    </recommendedName>
    <alternativeName>
        <fullName evidence="6">16S rRNA 7-methylguanosine methyltransferase</fullName>
        <shortName evidence="6">16S rRNA m7G methyltransferase</shortName>
    </alternativeName>
</protein>
<dbReference type="PANTHER" id="PTHR31760:SF0">
    <property type="entry name" value="S-ADENOSYL-L-METHIONINE-DEPENDENT METHYLTRANSFERASES SUPERFAMILY PROTEIN"/>
    <property type="match status" value="1"/>
</dbReference>
<evidence type="ECO:0000256" key="4">
    <source>
        <dbReference type="ARBA" id="ARBA00022679"/>
    </source>
</evidence>
<proteinExistence type="inferred from homology"/>
<comment type="similarity">
    <text evidence="6">Belongs to the methyltransferase superfamily. RNA methyltransferase RsmG family.</text>
</comment>
<evidence type="ECO:0000256" key="2">
    <source>
        <dbReference type="ARBA" id="ARBA00022552"/>
    </source>
</evidence>
<evidence type="ECO:0000313" key="7">
    <source>
        <dbReference type="EMBL" id="ROP90946.1"/>
    </source>
</evidence>
<comment type="caution">
    <text evidence="7">The sequence shown here is derived from an EMBL/GenBank/DDBJ whole genome shotgun (WGS) entry which is preliminary data.</text>
</comment>
<accession>A0A3N1LKJ2</accession>
<comment type="catalytic activity">
    <reaction evidence="6">
        <text>guanosine(527) in 16S rRNA + S-adenosyl-L-methionine = N(7)-methylguanosine(527) in 16S rRNA + S-adenosyl-L-homocysteine</text>
        <dbReference type="Rhea" id="RHEA:42732"/>
        <dbReference type="Rhea" id="RHEA-COMP:10209"/>
        <dbReference type="Rhea" id="RHEA-COMP:10210"/>
        <dbReference type="ChEBI" id="CHEBI:57856"/>
        <dbReference type="ChEBI" id="CHEBI:59789"/>
        <dbReference type="ChEBI" id="CHEBI:74269"/>
        <dbReference type="ChEBI" id="CHEBI:74480"/>
        <dbReference type="EC" id="2.1.1.170"/>
    </reaction>
</comment>
<comment type="subcellular location">
    <subcellularLocation>
        <location evidence="6">Cytoplasm</location>
    </subcellularLocation>
</comment>
<evidence type="ECO:0000256" key="5">
    <source>
        <dbReference type="ARBA" id="ARBA00022691"/>
    </source>
</evidence>
<keyword evidence="1 6" id="KW-0963">Cytoplasm</keyword>
<dbReference type="NCBIfam" id="TIGR00138">
    <property type="entry name" value="rsmG_gidB"/>
    <property type="match status" value="1"/>
</dbReference>
<keyword evidence="8" id="KW-1185">Reference proteome</keyword>
<evidence type="ECO:0000256" key="3">
    <source>
        <dbReference type="ARBA" id="ARBA00022603"/>
    </source>
</evidence>
<keyword evidence="5 6" id="KW-0949">S-adenosyl-L-methionine</keyword>
<evidence type="ECO:0000256" key="6">
    <source>
        <dbReference type="HAMAP-Rule" id="MF_00074"/>
    </source>
</evidence>
<dbReference type="InterPro" id="IPR003682">
    <property type="entry name" value="rRNA_ssu_MeTfrase_G"/>
</dbReference>
<evidence type="ECO:0000256" key="1">
    <source>
        <dbReference type="ARBA" id="ARBA00022490"/>
    </source>
</evidence>
<dbReference type="InterPro" id="IPR029063">
    <property type="entry name" value="SAM-dependent_MTases_sf"/>
</dbReference>
<keyword evidence="4 6" id="KW-0808">Transferase</keyword>
<sequence>MTSAALTASSNGAPDNVSRETRERLAIYVDLLGRWNARINLVSASTMADPWQRHIWDSAQLLPDALAVGGRMADLGSGAGLPGLILAIMGRPTVALLESDQRKCAFLREAARATATEVIILQGRMEALPPADATLVTARACAPLDRLLAHAMRHLVAGGTALFLKGRSADEEIAEARKTWTFDVHRRPSTTDPEACVLRLENISRG</sequence>
<comment type="function">
    <text evidence="6">Specifically methylates the N7 position of guanine in position 527 of 16S rRNA.</text>
</comment>
<feature type="binding site" evidence="6">
    <location>
        <position position="139"/>
    </location>
    <ligand>
        <name>S-adenosyl-L-methionine</name>
        <dbReference type="ChEBI" id="CHEBI:59789"/>
    </ligand>
</feature>
<keyword evidence="3 6" id="KW-0489">Methyltransferase</keyword>
<feature type="binding site" evidence="6">
    <location>
        <position position="76"/>
    </location>
    <ligand>
        <name>S-adenosyl-L-methionine</name>
        <dbReference type="ChEBI" id="CHEBI:59789"/>
    </ligand>
</feature>
<feature type="binding site" evidence="6">
    <location>
        <position position="81"/>
    </location>
    <ligand>
        <name>S-adenosyl-L-methionine</name>
        <dbReference type="ChEBI" id="CHEBI:59789"/>
    </ligand>
</feature>
<comment type="caution">
    <text evidence="6">Lacks conserved residue(s) required for the propagation of feature annotation.</text>
</comment>
<evidence type="ECO:0000313" key="8">
    <source>
        <dbReference type="Proteomes" id="UP000278222"/>
    </source>
</evidence>
<dbReference type="OrthoDB" id="9808773at2"/>
<dbReference type="AlphaFoldDB" id="A0A3N1LKJ2"/>
<keyword evidence="2 6" id="KW-0698">rRNA processing</keyword>
<dbReference type="SUPFAM" id="SSF53335">
    <property type="entry name" value="S-adenosyl-L-methionine-dependent methyltransferases"/>
    <property type="match status" value="1"/>
</dbReference>
<organism evidence="7 8">
    <name type="scientific">Stella humosa</name>
    <dbReference type="NCBI Taxonomy" id="94"/>
    <lineage>
        <taxon>Bacteria</taxon>
        <taxon>Pseudomonadati</taxon>
        <taxon>Pseudomonadota</taxon>
        <taxon>Alphaproteobacteria</taxon>
        <taxon>Rhodospirillales</taxon>
        <taxon>Stellaceae</taxon>
        <taxon>Stella</taxon>
    </lineage>
</organism>
<dbReference type="PANTHER" id="PTHR31760">
    <property type="entry name" value="S-ADENOSYL-L-METHIONINE-DEPENDENT METHYLTRANSFERASES SUPERFAMILY PROTEIN"/>
    <property type="match status" value="1"/>
</dbReference>
<name>A0A3N1LKJ2_9PROT</name>
<reference evidence="7 8" key="1">
    <citation type="submission" date="2018-11" db="EMBL/GenBank/DDBJ databases">
        <title>Genomic Encyclopedia of Type Strains, Phase IV (KMG-IV): sequencing the most valuable type-strain genomes for metagenomic binning, comparative biology and taxonomic classification.</title>
        <authorList>
            <person name="Goeker M."/>
        </authorList>
    </citation>
    <scope>NUCLEOTIDE SEQUENCE [LARGE SCALE GENOMIC DNA]</scope>
    <source>
        <strain evidence="7 8">DSM 5900</strain>
    </source>
</reference>
<dbReference type="PIRSF" id="PIRSF003078">
    <property type="entry name" value="GidB"/>
    <property type="match status" value="1"/>
</dbReference>
<dbReference type="GO" id="GO:0005829">
    <property type="term" value="C:cytosol"/>
    <property type="evidence" value="ECO:0007669"/>
    <property type="project" value="TreeGrafter"/>
</dbReference>
<dbReference type="Pfam" id="PF02527">
    <property type="entry name" value="GidB"/>
    <property type="match status" value="1"/>
</dbReference>
<dbReference type="GO" id="GO:0070043">
    <property type="term" value="F:rRNA (guanine-N7-)-methyltransferase activity"/>
    <property type="evidence" value="ECO:0007669"/>
    <property type="project" value="UniProtKB-UniRule"/>
</dbReference>
<dbReference type="EC" id="2.1.1.170" evidence="6"/>
<dbReference type="Proteomes" id="UP000278222">
    <property type="component" value="Unassembled WGS sequence"/>
</dbReference>
<gene>
    <name evidence="6" type="primary">rsmG</name>
    <name evidence="7" type="ORF">EDC65_2806</name>
</gene>
<dbReference type="EMBL" id="RJKX01000014">
    <property type="protein sequence ID" value="ROP90946.1"/>
    <property type="molecule type" value="Genomic_DNA"/>
</dbReference>
<dbReference type="Gene3D" id="3.40.50.150">
    <property type="entry name" value="Vaccinia Virus protein VP39"/>
    <property type="match status" value="1"/>
</dbReference>
<dbReference type="HAMAP" id="MF_00074">
    <property type="entry name" value="16SrRNA_methyltr_G"/>
    <property type="match status" value="1"/>
</dbReference>
<dbReference type="RefSeq" id="WP_123690459.1">
    <property type="nucleotide sequence ID" value="NZ_AP019700.1"/>
</dbReference>